<dbReference type="InterPro" id="IPR003959">
    <property type="entry name" value="ATPase_AAA_core"/>
</dbReference>
<feature type="compositionally biased region" description="Basic and acidic residues" evidence="6">
    <location>
        <begin position="473"/>
        <end position="482"/>
    </location>
</feature>
<dbReference type="EMBL" id="JAGGNH010000002">
    <property type="protein sequence ID" value="KAJ0981202.1"/>
    <property type="molecule type" value="Genomic_DNA"/>
</dbReference>
<reference evidence="9" key="1">
    <citation type="submission" date="2021-03" db="EMBL/GenBank/DDBJ databases">
        <authorList>
            <person name="Li Z."/>
            <person name="Yang C."/>
        </authorList>
    </citation>
    <scope>NUCLEOTIDE SEQUENCE</scope>
    <source>
        <strain evidence="9">Dzin_1.0</strain>
        <tissue evidence="9">Leaf</tissue>
    </source>
</reference>
<dbReference type="InterPro" id="IPR025753">
    <property type="entry name" value="AAA_N_dom"/>
</dbReference>
<evidence type="ECO:0000259" key="8">
    <source>
        <dbReference type="SMART" id="SM00382"/>
    </source>
</evidence>
<feature type="chain" id="PRO_5039023697" description="AAA+ ATPase domain-containing protein" evidence="7">
    <location>
        <begin position="17"/>
        <end position="507"/>
    </location>
</feature>
<evidence type="ECO:0000256" key="1">
    <source>
        <dbReference type="ARBA" id="ARBA00001946"/>
    </source>
</evidence>
<evidence type="ECO:0000313" key="10">
    <source>
        <dbReference type="Proteomes" id="UP001085076"/>
    </source>
</evidence>
<dbReference type="PANTHER" id="PTHR23070">
    <property type="entry name" value="BCS1 AAA-TYPE ATPASE"/>
    <property type="match status" value="1"/>
</dbReference>
<dbReference type="OrthoDB" id="10251412at2759"/>
<comment type="similarity">
    <text evidence="2">Belongs to the AAA ATPase family. BCS1 subfamily.</text>
</comment>
<keyword evidence="7" id="KW-0732">Signal</keyword>
<keyword evidence="5" id="KW-0067">ATP-binding</keyword>
<protein>
    <recommendedName>
        <fullName evidence="8">AAA+ ATPase domain-containing protein</fullName>
    </recommendedName>
</protein>
<dbReference type="GO" id="GO:0016887">
    <property type="term" value="F:ATP hydrolysis activity"/>
    <property type="evidence" value="ECO:0007669"/>
    <property type="project" value="InterPro"/>
</dbReference>
<dbReference type="Gene3D" id="3.40.50.300">
    <property type="entry name" value="P-loop containing nucleotide triphosphate hydrolases"/>
    <property type="match status" value="1"/>
</dbReference>
<feature type="region of interest" description="Disordered" evidence="6">
    <location>
        <begin position="298"/>
        <end position="321"/>
    </location>
</feature>
<feature type="domain" description="AAA+ ATPase" evidence="8">
    <location>
        <begin position="222"/>
        <end position="382"/>
    </location>
</feature>
<dbReference type="Proteomes" id="UP001085076">
    <property type="component" value="Miscellaneous, Linkage group lg02"/>
</dbReference>
<dbReference type="SMART" id="SM00382">
    <property type="entry name" value="AAA"/>
    <property type="match status" value="1"/>
</dbReference>
<feature type="compositionally biased region" description="Acidic residues" evidence="6">
    <location>
        <begin position="452"/>
        <end position="463"/>
    </location>
</feature>
<keyword evidence="10" id="KW-1185">Reference proteome</keyword>
<evidence type="ECO:0000256" key="2">
    <source>
        <dbReference type="ARBA" id="ARBA00007448"/>
    </source>
</evidence>
<evidence type="ECO:0000256" key="6">
    <source>
        <dbReference type="SAM" id="MobiDB-lite"/>
    </source>
</evidence>
<name>A0A9D5CY92_9LILI</name>
<keyword evidence="5" id="KW-0547">Nucleotide-binding</keyword>
<keyword evidence="3" id="KW-0460">Magnesium</keyword>
<feature type="compositionally biased region" description="Low complexity" evidence="6">
    <location>
        <begin position="80"/>
        <end position="99"/>
    </location>
</feature>
<proteinExistence type="inferred from homology"/>
<gene>
    <name evidence="9" type="ORF">J5N97_009457</name>
</gene>
<dbReference type="InterPro" id="IPR003593">
    <property type="entry name" value="AAA+_ATPase"/>
</dbReference>
<dbReference type="InterPro" id="IPR027417">
    <property type="entry name" value="P-loop_NTPase"/>
</dbReference>
<evidence type="ECO:0000256" key="4">
    <source>
        <dbReference type="ARBA" id="ARBA00049360"/>
    </source>
</evidence>
<comment type="caution">
    <text evidence="9">The sequence shown here is derived from an EMBL/GenBank/DDBJ whole genome shotgun (WGS) entry which is preliminary data.</text>
</comment>
<feature type="region of interest" description="Disordered" evidence="6">
    <location>
        <begin position="80"/>
        <end position="101"/>
    </location>
</feature>
<feature type="signal peptide" evidence="7">
    <location>
        <begin position="1"/>
        <end position="16"/>
    </location>
</feature>
<dbReference type="CDD" id="cd19510">
    <property type="entry name" value="RecA-like_BCS1"/>
    <property type="match status" value="1"/>
</dbReference>
<dbReference type="Pfam" id="PF00004">
    <property type="entry name" value="AAA"/>
    <property type="match status" value="1"/>
</dbReference>
<dbReference type="Pfam" id="PF14363">
    <property type="entry name" value="AAA_assoc"/>
    <property type="match status" value="1"/>
</dbReference>
<organism evidence="9 10">
    <name type="scientific">Dioscorea zingiberensis</name>
    <dbReference type="NCBI Taxonomy" id="325984"/>
    <lineage>
        <taxon>Eukaryota</taxon>
        <taxon>Viridiplantae</taxon>
        <taxon>Streptophyta</taxon>
        <taxon>Embryophyta</taxon>
        <taxon>Tracheophyta</taxon>
        <taxon>Spermatophyta</taxon>
        <taxon>Magnoliopsida</taxon>
        <taxon>Liliopsida</taxon>
        <taxon>Dioscoreales</taxon>
        <taxon>Dioscoreaceae</taxon>
        <taxon>Dioscorea</taxon>
    </lineage>
</organism>
<dbReference type="InterPro" id="IPR050747">
    <property type="entry name" value="Mitochondrial_chaperone_BCS1"/>
</dbReference>
<dbReference type="PROSITE" id="PS00674">
    <property type="entry name" value="AAA"/>
    <property type="match status" value="1"/>
</dbReference>
<sequence>MWSLLGLLTVLHNVLPSQLLSLLHSLWQSLQDSLTPYSYFDVPEFLGSSAVEPNDLYRHVHIYLHNSLLSSPSSPLPRLTLSLPRGSSPSSPPSLSLSPNHAVEDSFSGHRLLWTHHADTLHDSLDERRSFSLRLPKRHSLLLPYISHVSSVADLLSHSSRQRRLFTNAGNSSGSAWASVPFRHPATFDTLALDPTLKHFLVSDLDSFVTGRDFYRRTGRAWKRGYLLHGPPGSGKSSLVAAMANHLHYDVYDLELTKVADNSDLRALLIQTTNRSIIVIEDIDCSLDLTGDRAVKASKTRKRTRRMRGTSDDDDDDDRSNGYEAGEAKVTLSGLLNFTDGLWSCCGEERVIVFTTNYKGGVDPALLRPGRMDVHVKLGAIGAAAVRELVRRYVGEVREEVMEMVEESVRVGKGMTAAEVGEVLLRHREEPEEAVRELVGEMQGKGSVSGEELSEGLEEDEGGSTEGSWEVAPEGKRRKEKSGWEGRVRFLGRLKSLTKSDSGRRGV</sequence>
<dbReference type="GO" id="GO:0006950">
    <property type="term" value="P:response to stress"/>
    <property type="evidence" value="ECO:0007669"/>
    <property type="project" value="UniProtKB-ARBA"/>
</dbReference>
<evidence type="ECO:0000256" key="7">
    <source>
        <dbReference type="SAM" id="SignalP"/>
    </source>
</evidence>
<evidence type="ECO:0000256" key="5">
    <source>
        <dbReference type="RuleBase" id="RU003651"/>
    </source>
</evidence>
<accession>A0A9D5CY92</accession>
<dbReference type="AlphaFoldDB" id="A0A9D5CY92"/>
<feature type="compositionally biased region" description="Basic residues" evidence="6">
    <location>
        <begin position="298"/>
        <end position="308"/>
    </location>
</feature>
<feature type="region of interest" description="Disordered" evidence="6">
    <location>
        <begin position="441"/>
        <end position="482"/>
    </location>
</feature>
<comment type="catalytic activity">
    <reaction evidence="4">
        <text>ATP + H2O = ADP + phosphate + H(+)</text>
        <dbReference type="Rhea" id="RHEA:13065"/>
        <dbReference type="ChEBI" id="CHEBI:15377"/>
        <dbReference type="ChEBI" id="CHEBI:15378"/>
        <dbReference type="ChEBI" id="CHEBI:30616"/>
        <dbReference type="ChEBI" id="CHEBI:43474"/>
        <dbReference type="ChEBI" id="CHEBI:456216"/>
    </reaction>
</comment>
<reference evidence="9" key="2">
    <citation type="journal article" date="2022" name="Hortic Res">
        <title>The genome of Dioscorea zingiberensis sheds light on the biosynthesis, origin and evolution of the medicinally important diosgenin saponins.</title>
        <authorList>
            <person name="Li Y."/>
            <person name="Tan C."/>
            <person name="Li Z."/>
            <person name="Guo J."/>
            <person name="Li S."/>
            <person name="Chen X."/>
            <person name="Wang C."/>
            <person name="Dai X."/>
            <person name="Yang H."/>
            <person name="Song W."/>
            <person name="Hou L."/>
            <person name="Xu J."/>
            <person name="Tong Z."/>
            <person name="Xu A."/>
            <person name="Yuan X."/>
            <person name="Wang W."/>
            <person name="Yang Q."/>
            <person name="Chen L."/>
            <person name="Sun Z."/>
            <person name="Wang K."/>
            <person name="Pan B."/>
            <person name="Chen J."/>
            <person name="Bao Y."/>
            <person name="Liu F."/>
            <person name="Qi X."/>
            <person name="Gang D.R."/>
            <person name="Wen J."/>
            <person name="Li J."/>
        </authorList>
    </citation>
    <scope>NUCLEOTIDE SEQUENCE</scope>
    <source>
        <strain evidence="9">Dzin_1.0</strain>
    </source>
</reference>
<dbReference type="InterPro" id="IPR003960">
    <property type="entry name" value="ATPase_AAA_CS"/>
</dbReference>
<dbReference type="GO" id="GO:0005524">
    <property type="term" value="F:ATP binding"/>
    <property type="evidence" value="ECO:0007669"/>
    <property type="project" value="UniProtKB-KW"/>
</dbReference>
<comment type="cofactor">
    <cofactor evidence="1">
        <name>Mg(2+)</name>
        <dbReference type="ChEBI" id="CHEBI:18420"/>
    </cofactor>
</comment>
<dbReference type="SUPFAM" id="SSF52540">
    <property type="entry name" value="P-loop containing nucleoside triphosphate hydrolases"/>
    <property type="match status" value="1"/>
</dbReference>
<evidence type="ECO:0000256" key="3">
    <source>
        <dbReference type="ARBA" id="ARBA00022842"/>
    </source>
</evidence>
<evidence type="ECO:0000313" key="9">
    <source>
        <dbReference type="EMBL" id="KAJ0981202.1"/>
    </source>
</evidence>